<feature type="domain" description="UspA" evidence="2">
    <location>
        <begin position="196"/>
        <end position="272"/>
    </location>
</feature>
<dbReference type="InterPro" id="IPR014729">
    <property type="entry name" value="Rossmann-like_a/b/a_fold"/>
</dbReference>
<dbReference type="Proteomes" id="UP000251889">
    <property type="component" value="Unassembled WGS sequence"/>
</dbReference>
<protein>
    <recommendedName>
        <fullName evidence="2">UspA domain-containing protein</fullName>
    </recommendedName>
</protein>
<dbReference type="OrthoDB" id="9788959at2"/>
<dbReference type="Pfam" id="PF00582">
    <property type="entry name" value="Usp"/>
    <property type="match status" value="2"/>
</dbReference>
<feature type="domain" description="UspA" evidence="2">
    <location>
        <begin position="3"/>
        <end position="144"/>
    </location>
</feature>
<dbReference type="PANTHER" id="PTHR46268:SF6">
    <property type="entry name" value="UNIVERSAL STRESS PROTEIN UP12"/>
    <property type="match status" value="1"/>
</dbReference>
<comment type="caution">
    <text evidence="3">The sequence shown here is derived from an EMBL/GenBank/DDBJ whole genome shotgun (WGS) entry which is preliminary data.</text>
</comment>
<evidence type="ECO:0000313" key="3">
    <source>
        <dbReference type="EMBL" id="RAW00742.1"/>
    </source>
</evidence>
<dbReference type="SUPFAM" id="SSF52402">
    <property type="entry name" value="Adenine nucleotide alpha hydrolases-like"/>
    <property type="match status" value="2"/>
</dbReference>
<comment type="similarity">
    <text evidence="1">Belongs to the universal stress protein A family.</text>
</comment>
<evidence type="ECO:0000259" key="2">
    <source>
        <dbReference type="Pfam" id="PF00582"/>
    </source>
</evidence>
<dbReference type="RefSeq" id="WP_112747543.1">
    <property type="nucleotide sequence ID" value="NZ_QMFY01000006.1"/>
</dbReference>
<proteinExistence type="inferred from homology"/>
<dbReference type="PRINTS" id="PR01438">
    <property type="entry name" value="UNVRSLSTRESS"/>
</dbReference>
<dbReference type="InterPro" id="IPR006015">
    <property type="entry name" value="Universal_stress_UspA"/>
</dbReference>
<dbReference type="CDD" id="cd00293">
    <property type="entry name" value="USP-like"/>
    <property type="match status" value="2"/>
</dbReference>
<accession>A0A364Y353</accession>
<sequence>MVNILVPTDLSDVSKVAANYAVKMANRLEANLTLIHVVTIVVPVRSAYQRQLKQEEEGLLRRTQEEMIESLKPVVKYVRFAAPVQYDVAIGSPFSETLLREAKKLHTGLIVMGTQGASGLKKVVMGSNTTAMIGDSHIPVLAVPAEAEFKGLHNIVYACDMRNIKKELKQLIPYATIFDSTIHIVHVVTNGESFAEVDEKMEKAVARAGYDKIVTMVLADASIDDAIADYIRINKADLLVMFTHKPNFYERLFDKSITRRMAFHSKVPLLAFKEEGSSKK</sequence>
<evidence type="ECO:0000313" key="4">
    <source>
        <dbReference type="Proteomes" id="UP000251889"/>
    </source>
</evidence>
<reference evidence="3 4" key="1">
    <citation type="submission" date="2018-06" db="EMBL/GenBank/DDBJ databases">
        <title>Chryseolinea flavus sp. nov., a member of the phylum Bacteroidetes isolated from soil.</title>
        <authorList>
            <person name="Li Y."/>
            <person name="Wang J."/>
        </authorList>
    </citation>
    <scope>NUCLEOTIDE SEQUENCE [LARGE SCALE GENOMIC DNA]</scope>
    <source>
        <strain evidence="3 4">SDU1-6</strain>
    </source>
</reference>
<gene>
    <name evidence="3" type="ORF">DQQ10_14280</name>
</gene>
<keyword evidence="4" id="KW-1185">Reference proteome</keyword>
<evidence type="ECO:0000256" key="1">
    <source>
        <dbReference type="ARBA" id="ARBA00008791"/>
    </source>
</evidence>
<dbReference type="InterPro" id="IPR006016">
    <property type="entry name" value="UspA"/>
</dbReference>
<dbReference type="EMBL" id="QMFY01000006">
    <property type="protein sequence ID" value="RAW00742.1"/>
    <property type="molecule type" value="Genomic_DNA"/>
</dbReference>
<dbReference type="Gene3D" id="3.40.50.620">
    <property type="entry name" value="HUPs"/>
    <property type="match status" value="2"/>
</dbReference>
<organism evidence="3 4">
    <name type="scientific">Pseudochryseolinea flava</name>
    <dbReference type="NCBI Taxonomy" id="2059302"/>
    <lineage>
        <taxon>Bacteria</taxon>
        <taxon>Pseudomonadati</taxon>
        <taxon>Bacteroidota</taxon>
        <taxon>Cytophagia</taxon>
        <taxon>Cytophagales</taxon>
        <taxon>Fulvivirgaceae</taxon>
        <taxon>Pseudochryseolinea</taxon>
    </lineage>
</organism>
<dbReference type="AlphaFoldDB" id="A0A364Y353"/>
<dbReference type="PANTHER" id="PTHR46268">
    <property type="entry name" value="STRESS RESPONSE PROTEIN NHAX"/>
    <property type="match status" value="1"/>
</dbReference>
<name>A0A364Y353_9BACT</name>